<gene>
    <name evidence="2" type="ordered locus">swp_4007</name>
</gene>
<accession>B8CSQ1</accession>
<keyword evidence="3" id="KW-1185">Reference proteome</keyword>
<dbReference type="Pfam" id="PF12146">
    <property type="entry name" value="Hydrolase_4"/>
    <property type="match status" value="1"/>
</dbReference>
<evidence type="ECO:0000313" key="3">
    <source>
        <dbReference type="Proteomes" id="UP000000753"/>
    </source>
</evidence>
<dbReference type="RefSeq" id="WP_020914018.1">
    <property type="nucleotide sequence ID" value="NC_011566.1"/>
</dbReference>
<dbReference type="InterPro" id="IPR022742">
    <property type="entry name" value="Hydrolase_4"/>
</dbReference>
<dbReference type="OrthoDB" id="9798884at2"/>
<dbReference type="PANTHER" id="PTHR12277:SF81">
    <property type="entry name" value="PROTEIN ABHD13"/>
    <property type="match status" value="1"/>
</dbReference>
<dbReference type="Proteomes" id="UP000000753">
    <property type="component" value="Chromosome"/>
</dbReference>
<dbReference type="HOGENOM" id="CLU_971957_0_0_6"/>
<feature type="domain" description="Serine aminopeptidase S33" evidence="1">
    <location>
        <begin position="94"/>
        <end position="189"/>
    </location>
</feature>
<dbReference type="KEGG" id="swp:swp_4007"/>
<evidence type="ECO:0000313" key="2">
    <source>
        <dbReference type="EMBL" id="ACJ30677.1"/>
    </source>
</evidence>
<dbReference type="PANTHER" id="PTHR12277">
    <property type="entry name" value="ALPHA/BETA HYDROLASE DOMAIN-CONTAINING PROTEIN"/>
    <property type="match status" value="1"/>
</dbReference>
<sequence>MKHTANLVMFCVGLILLPACQSISITEKHFLYPDDSITQEAIDTWERQQTLEFIKLKATDGTELSGALITQPNARFTLIYFGGNQFRLESQGGELAKILSQFENNLLIMDHRGYGMSMGLPSISALQTDAVDIYDYVDSQPNLAELPIIVHGLSLGSVIAGSLAKQRPVSGLVLEGSTTTAKEMIDARVPWYAAPFIDLTISEELASVDNLANIEHYTGELLIMVGENDKTTPVSLSESLYQHAVTNTKQLFVVEGKGHGNAIKSESFSTKYQTFVKGVLLAAESEVL</sequence>
<dbReference type="EMBL" id="CP000472">
    <property type="protein sequence ID" value="ACJ30677.1"/>
    <property type="molecule type" value="Genomic_DNA"/>
</dbReference>
<organism evidence="2 3">
    <name type="scientific">Shewanella piezotolerans (strain WP3 / JCM 13877)</name>
    <dbReference type="NCBI Taxonomy" id="225849"/>
    <lineage>
        <taxon>Bacteria</taxon>
        <taxon>Pseudomonadati</taxon>
        <taxon>Pseudomonadota</taxon>
        <taxon>Gammaproteobacteria</taxon>
        <taxon>Alteromonadales</taxon>
        <taxon>Shewanellaceae</taxon>
        <taxon>Shewanella</taxon>
    </lineage>
</organism>
<dbReference type="SUPFAM" id="SSF53474">
    <property type="entry name" value="alpha/beta-Hydrolases"/>
    <property type="match status" value="1"/>
</dbReference>
<dbReference type="eggNOG" id="COG1073">
    <property type="taxonomic scope" value="Bacteria"/>
</dbReference>
<reference evidence="2 3" key="1">
    <citation type="journal article" date="2008" name="PLoS ONE">
        <title>Environmental adaptation: genomic analysis of the piezotolerant and psychrotolerant deep-sea iron reducing bacterium Shewanella piezotolerans WP3.</title>
        <authorList>
            <person name="Wang F."/>
            <person name="Wang J."/>
            <person name="Jian H."/>
            <person name="Zhang B."/>
            <person name="Li S."/>
            <person name="Wang F."/>
            <person name="Zeng X."/>
            <person name="Gao L."/>
            <person name="Bartlett D.H."/>
            <person name="Yu J."/>
            <person name="Hu S."/>
            <person name="Xiao X."/>
        </authorList>
    </citation>
    <scope>NUCLEOTIDE SEQUENCE [LARGE SCALE GENOMIC DNA]</scope>
    <source>
        <strain evidence="3">WP3 / JCM 13877</strain>
    </source>
</reference>
<proteinExistence type="predicted"/>
<dbReference type="GO" id="GO:0016787">
    <property type="term" value="F:hydrolase activity"/>
    <property type="evidence" value="ECO:0007669"/>
    <property type="project" value="UniProtKB-KW"/>
</dbReference>
<dbReference type="Gene3D" id="3.40.50.1820">
    <property type="entry name" value="alpha/beta hydrolase"/>
    <property type="match status" value="1"/>
</dbReference>
<protein>
    <submittedName>
        <fullName evidence="2">Hydrolase of the alpha/beta superfamily, putative</fullName>
    </submittedName>
</protein>
<dbReference type="STRING" id="225849.swp_4007"/>
<dbReference type="InterPro" id="IPR029058">
    <property type="entry name" value="AB_hydrolase_fold"/>
</dbReference>
<evidence type="ECO:0000259" key="1">
    <source>
        <dbReference type="Pfam" id="PF12146"/>
    </source>
</evidence>
<keyword evidence="2" id="KW-0378">Hydrolase</keyword>
<name>B8CSQ1_SHEPW</name>
<dbReference type="AlphaFoldDB" id="B8CSQ1"/>